<evidence type="ECO:0000313" key="2">
    <source>
        <dbReference type="EMBL" id="GAA4334784.1"/>
    </source>
</evidence>
<keyword evidence="1" id="KW-0732">Signal</keyword>
<dbReference type="Proteomes" id="UP001500582">
    <property type="component" value="Unassembled WGS sequence"/>
</dbReference>
<feature type="signal peptide" evidence="1">
    <location>
        <begin position="1"/>
        <end position="33"/>
    </location>
</feature>
<organism evidence="2 3">
    <name type="scientific">Mucilaginibacter gynuensis</name>
    <dbReference type="NCBI Taxonomy" id="1302236"/>
    <lineage>
        <taxon>Bacteria</taxon>
        <taxon>Pseudomonadati</taxon>
        <taxon>Bacteroidota</taxon>
        <taxon>Sphingobacteriia</taxon>
        <taxon>Sphingobacteriales</taxon>
        <taxon>Sphingobacteriaceae</taxon>
        <taxon>Mucilaginibacter</taxon>
    </lineage>
</organism>
<dbReference type="EMBL" id="BAABFT010000014">
    <property type="protein sequence ID" value="GAA4334784.1"/>
    <property type="molecule type" value="Genomic_DNA"/>
</dbReference>
<name>A0ABP8H5S4_9SPHI</name>
<evidence type="ECO:0000256" key="1">
    <source>
        <dbReference type="SAM" id="SignalP"/>
    </source>
</evidence>
<gene>
    <name evidence="2" type="ORF">GCM10023149_42360</name>
</gene>
<dbReference type="RefSeq" id="WP_345213179.1">
    <property type="nucleotide sequence ID" value="NZ_BAABFT010000014.1"/>
</dbReference>
<comment type="caution">
    <text evidence="2">The sequence shown here is derived from an EMBL/GenBank/DDBJ whole genome shotgun (WGS) entry which is preliminary data.</text>
</comment>
<accession>A0ABP8H5S4</accession>
<sequence>MLYKTIDLLKTHRLPLKIAALIWLCLIANLATAQNKTNALLAIKRPDNSFVTYNDITSPEEAIPQQVENKIRRILTDGKAVSQPLIFKISYNTDVALYVIKIRSAKRVCYNLVAYSTSLNQVSSTPQVIDGKWIDANESSAKTSKTPLIRFIMVNGKKAIAINESRNNGTTYNAVIDHIFELKQNMEIADIVHIESSYITSDDCTISRTLKNDEIVSEIRCKDKNPTIIGRVKLINNYQRILHKAVYQPQYAQYLITGSGIDEAVFIKQGYTTTF</sequence>
<keyword evidence="3" id="KW-1185">Reference proteome</keyword>
<evidence type="ECO:0000313" key="3">
    <source>
        <dbReference type="Proteomes" id="UP001500582"/>
    </source>
</evidence>
<proteinExistence type="predicted"/>
<protein>
    <submittedName>
        <fullName evidence="2">Uncharacterized protein</fullName>
    </submittedName>
</protein>
<feature type="chain" id="PRO_5046219405" evidence="1">
    <location>
        <begin position="34"/>
        <end position="275"/>
    </location>
</feature>
<reference evidence="3" key="1">
    <citation type="journal article" date="2019" name="Int. J. Syst. Evol. Microbiol.">
        <title>The Global Catalogue of Microorganisms (GCM) 10K type strain sequencing project: providing services to taxonomists for standard genome sequencing and annotation.</title>
        <authorList>
            <consortium name="The Broad Institute Genomics Platform"/>
            <consortium name="The Broad Institute Genome Sequencing Center for Infectious Disease"/>
            <person name="Wu L."/>
            <person name="Ma J."/>
        </authorList>
    </citation>
    <scope>NUCLEOTIDE SEQUENCE [LARGE SCALE GENOMIC DNA]</scope>
    <source>
        <strain evidence="3">JCM 17705</strain>
    </source>
</reference>